<feature type="modified residue" description="4-aspartylphosphate" evidence="6">
    <location>
        <position position="63"/>
    </location>
</feature>
<dbReference type="Proteomes" id="UP001596116">
    <property type="component" value="Unassembled WGS sequence"/>
</dbReference>
<dbReference type="InterPro" id="IPR001867">
    <property type="entry name" value="OmpR/PhoB-type_DNA-bd"/>
</dbReference>
<dbReference type="InterPro" id="IPR011006">
    <property type="entry name" value="CheY-like_superfamily"/>
</dbReference>
<dbReference type="PROSITE" id="PS51755">
    <property type="entry name" value="OMPR_PHOB"/>
    <property type="match status" value="1"/>
</dbReference>
<keyword evidence="4 7" id="KW-0238">DNA-binding</keyword>
<proteinExistence type="predicted"/>
<dbReference type="Gene3D" id="1.10.10.10">
    <property type="entry name" value="Winged helix-like DNA-binding domain superfamily/Winged helix DNA-binding domain"/>
    <property type="match status" value="1"/>
</dbReference>
<evidence type="ECO:0000256" key="6">
    <source>
        <dbReference type="PROSITE-ProRule" id="PRU00169"/>
    </source>
</evidence>
<dbReference type="PANTHER" id="PTHR48111">
    <property type="entry name" value="REGULATOR OF RPOS"/>
    <property type="match status" value="1"/>
</dbReference>
<dbReference type="PROSITE" id="PS50110">
    <property type="entry name" value="RESPONSE_REGULATORY"/>
    <property type="match status" value="1"/>
</dbReference>
<dbReference type="InterPro" id="IPR001789">
    <property type="entry name" value="Sig_transdc_resp-reg_receiver"/>
</dbReference>
<protein>
    <submittedName>
        <fullName evidence="10">Response regulator</fullName>
    </submittedName>
</protein>
<gene>
    <name evidence="10" type="ORF">ACFMB1_17925</name>
</gene>
<evidence type="ECO:0000313" key="10">
    <source>
        <dbReference type="EMBL" id="MFC6037440.1"/>
    </source>
</evidence>
<evidence type="ECO:0000313" key="11">
    <source>
        <dbReference type="Proteomes" id="UP001596116"/>
    </source>
</evidence>
<organism evidence="10 11">
    <name type="scientific">Hyphococcus aureus</name>
    <dbReference type="NCBI Taxonomy" id="2666033"/>
    <lineage>
        <taxon>Bacteria</taxon>
        <taxon>Pseudomonadati</taxon>
        <taxon>Pseudomonadota</taxon>
        <taxon>Alphaproteobacteria</taxon>
        <taxon>Parvularculales</taxon>
        <taxon>Parvularculaceae</taxon>
        <taxon>Hyphococcus</taxon>
    </lineage>
</organism>
<dbReference type="SMART" id="SM00862">
    <property type="entry name" value="Trans_reg_C"/>
    <property type="match status" value="1"/>
</dbReference>
<dbReference type="InterPro" id="IPR036388">
    <property type="entry name" value="WH-like_DNA-bd_sf"/>
</dbReference>
<dbReference type="InterPro" id="IPR039420">
    <property type="entry name" value="WalR-like"/>
</dbReference>
<dbReference type="CDD" id="cd00383">
    <property type="entry name" value="trans_reg_C"/>
    <property type="match status" value="1"/>
</dbReference>
<dbReference type="EMBL" id="JBHPON010000003">
    <property type="protein sequence ID" value="MFC6037440.1"/>
    <property type="molecule type" value="Genomic_DNA"/>
</dbReference>
<feature type="domain" description="Response regulatory" evidence="8">
    <location>
        <begin position="14"/>
        <end position="127"/>
    </location>
</feature>
<keyword evidence="2" id="KW-0902">Two-component regulatory system</keyword>
<dbReference type="RefSeq" id="WP_379881164.1">
    <property type="nucleotide sequence ID" value="NZ_JBHPON010000003.1"/>
</dbReference>
<dbReference type="Gene3D" id="3.40.50.2300">
    <property type="match status" value="1"/>
</dbReference>
<dbReference type="InterPro" id="IPR016032">
    <property type="entry name" value="Sig_transdc_resp-reg_C-effctor"/>
</dbReference>
<keyword evidence="3" id="KW-0805">Transcription regulation</keyword>
<evidence type="ECO:0000259" key="9">
    <source>
        <dbReference type="PROSITE" id="PS51755"/>
    </source>
</evidence>
<reference evidence="10 11" key="1">
    <citation type="submission" date="2024-09" db="EMBL/GenBank/DDBJ databases">
        <authorList>
            <person name="Zhang Z.-H."/>
        </authorList>
    </citation>
    <scope>NUCLEOTIDE SEQUENCE [LARGE SCALE GENOMIC DNA]</scope>
    <source>
        <strain evidence="10 11">HHTR114</strain>
    </source>
</reference>
<evidence type="ECO:0000256" key="2">
    <source>
        <dbReference type="ARBA" id="ARBA00023012"/>
    </source>
</evidence>
<evidence type="ECO:0000256" key="5">
    <source>
        <dbReference type="ARBA" id="ARBA00023163"/>
    </source>
</evidence>
<feature type="domain" description="OmpR/PhoB-type" evidence="9">
    <location>
        <begin position="137"/>
        <end position="232"/>
    </location>
</feature>
<dbReference type="Pfam" id="PF00072">
    <property type="entry name" value="Response_reg"/>
    <property type="match status" value="1"/>
</dbReference>
<evidence type="ECO:0000259" key="8">
    <source>
        <dbReference type="PROSITE" id="PS50110"/>
    </source>
</evidence>
<keyword evidence="1 6" id="KW-0597">Phosphoprotein</keyword>
<comment type="caution">
    <text evidence="10">The sequence shown here is derived from an EMBL/GenBank/DDBJ whole genome shotgun (WGS) entry which is preliminary data.</text>
</comment>
<dbReference type="Gene3D" id="6.10.250.690">
    <property type="match status" value="1"/>
</dbReference>
<name>A0ABW1L1A1_9PROT</name>
<accession>A0ABW1L1A1</accession>
<keyword evidence="11" id="KW-1185">Reference proteome</keyword>
<dbReference type="CDD" id="cd17574">
    <property type="entry name" value="REC_OmpR"/>
    <property type="match status" value="1"/>
</dbReference>
<evidence type="ECO:0000256" key="1">
    <source>
        <dbReference type="ARBA" id="ARBA00022553"/>
    </source>
</evidence>
<dbReference type="PANTHER" id="PTHR48111:SF4">
    <property type="entry name" value="DNA-BINDING DUAL TRANSCRIPTIONAL REGULATOR OMPR"/>
    <property type="match status" value="1"/>
</dbReference>
<sequence>MKAAKHVIPEDAAHILIVDDDDRIRSLLKRYLSEHEFRTSVASNAKEARALMASVDFDALVLDVMMPGETGFELTKSVRAASNVPILLLTARGLAEDRIEGLEMGADDYLSKPFEPRELLLRLNSLLRRSAVAGGEKREVKFGGCTFSLGRGELRKGGEIVRLTSGEAALLKALAQKPGEAISREALAKQTAQGMERSVDVQVTRLRKKIEEDPRTPIYLQTVRGVGYALMTD</sequence>
<evidence type="ECO:0000256" key="7">
    <source>
        <dbReference type="PROSITE-ProRule" id="PRU01091"/>
    </source>
</evidence>
<evidence type="ECO:0000256" key="4">
    <source>
        <dbReference type="ARBA" id="ARBA00023125"/>
    </source>
</evidence>
<dbReference type="Pfam" id="PF00486">
    <property type="entry name" value="Trans_reg_C"/>
    <property type="match status" value="1"/>
</dbReference>
<dbReference type="SMART" id="SM00448">
    <property type="entry name" value="REC"/>
    <property type="match status" value="1"/>
</dbReference>
<feature type="DNA-binding region" description="OmpR/PhoB-type" evidence="7">
    <location>
        <begin position="137"/>
        <end position="232"/>
    </location>
</feature>
<keyword evidence="5" id="KW-0804">Transcription</keyword>
<dbReference type="SUPFAM" id="SSF46894">
    <property type="entry name" value="C-terminal effector domain of the bipartite response regulators"/>
    <property type="match status" value="1"/>
</dbReference>
<evidence type="ECO:0000256" key="3">
    <source>
        <dbReference type="ARBA" id="ARBA00023015"/>
    </source>
</evidence>
<dbReference type="SUPFAM" id="SSF52172">
    <property type="entry name" value="CheY-like"/>
    <property type="match status" value="1"/>
</dbReference>